<dbReference type="SUPFAM" id="SSF50182">
    <property type="entry name" value="Sm-like ribonucleoproteins"/>
    <property type="match status" value="1"/>
</dbReference>
<evidence type="ECO:0000256" key="6">
    <source>
        <dbReference type="SAM" id="MobiDB-lite"/>
    </source>
</evidence>
<feature type="region of interest" description="Disordered" evidence="6">
    <location>
        <begin position="332"/>
        <end position="366"/>
    </location>
</feature>
<dbReference type="OrthoDB" id="9809206at2"/>
<sequence length="366" mass="40655">MLEKLISFGPFIATVTVIGGLLWGVHWLLIKRHPDFGSERKFSRQLIILGLTIIGIIVSVLVLPMSDSSRNQLLTLIGLILSGLFAFSSSTVIANLMGGVLMRITTPFRVGDFIRIGDHFGRVSERGLFDTEIQTEARELISLPNSYCISNPVTTTRSSGTIISSSLSLGYDLDHRQIESLLIEAAKTSGLVEPFVHIVELGNFSVAYRVSGLLEDPKYLISARSKLYASVLDTLHSKGIEIMSPTFMNQRQLSDKEKIIPSTHVAVPKTGKHESSAEDIVFDKAEKAEKLEKEKQQIRQEIEKLEALLKEVSDEEEKTAKQEAIKQLEERLKALEETPKEEEGEKGNVEPDDSIVADTINPSIQR</sequence>
<dbReference type="InterPro" id="IPR010920">
    <property type="entry name" value="LSM_dom_sf"/>
</dbReference>
<dbReference type="GO" id="GO:0008381">
    <property type="term" value="F:mechanosensitive monoatomic ion channel activity"/>
    <property type="evidence" value="ECO:0007669"/>
    <property type="project" value="InterPro"/>
</dbReference>
<accession>B3QN99</accession>
<evidence type="ECO:0000313" key="10">
    <source>
        <dbReference type="Proteomes" id="UP000008811"/>
    </source>
</evidence>
<feature type="transmembrane region" description="Helical" evidence="7">
    <location>
        <begin position="46"/>
        <end position="66"/>
    </location>
</feature>
<evidence type="ECO:0000256" key="2">
    <source>
        <dbReference type="ARBA" id="ARBA00022475"/>
    </source>
</evidence>
<evidence type="ECO:0000256" key="3">
    <source>
        <dbReference type="ARBA" id="ARBA00022692"/>
    </source>
</evidence>
<keyword evidence="2" id="KW-1003">Cell membrane</keyword>
<evidence type="ECO:0000256" key="4">
    <source>
        <dbReference type="ARBA" id="ARBA00022989"/>
    </source>
</evidence>
<dbReference type="InterPro" id="IPR045275">
    <property type="entry name" value="MscS_archaea/bacteria_type"/>
</dbReference>
<gene>
    <name evidence="9" type="ordered locus">Cpar_0994</name>
</gene>
<dbReference type="PANTHER" id="PTHR30221">
    <property type="entry name" value="SMALL-CONDUCTANCE MECHANOSENSITIVE CHANNEL"/>
    <property type="match status" value="1"/>
</dbReference>
<dbReference type="STRING" id="517417.Cpar_0994"/>
<evidence type="ECO:0000256" key="7">
    <source>
        <dbReference type="SAM" id="Phobius"/>
    </source>
</evidence>
<dbReference type="AlphaFoldDB" id="B3QN99"/>
<dbReference type="HOGENOM" id="CLU_058175_0_0_10"/>
<dbReference type="InterPro" id="IPR023408">
    <property type="entry name" value="MscS_beta-dom_sf"/>
</dbReference>
<dbReference type="InterPro" id="IPR006685">
    <property type="entry name" value="MscS_channel_2nd"/>
</dbReference>
<dbReference type="Pfam" id="PF00924">
    <property type="entry name" value="MS_channel_2nd"/>
    <property type="match status" value="1"/>
</dbReference>
<reference evidence="9" key="1">
    <citation type="submission" date="2008-06" db="EMBL/GenBank/DDBJ databases">
        <title>Complete sequence of Chlorobaculum parvum NCIB 8327.</title>
        <authorList>
            <consortium name="US DOE Joint Genome Institute"/>
            <person name="Lucas S."/>
            <person name="Copeland A."/>
            <person name="Lapidus A."/>
            <person name="Glavina del Rio T."/>
            <person name="Dalin E."/>
            <person name="Tice H."/>
            <person name="Bruce D."/>
            <person name="Goodwin L."/>
            <person name="Pitluck S."/>
            <person name="Schmutz J."/>
            <person name="Larimer F."/>
            <person name="Land M."/>
            <person name="Hauser L."/>
            <person name="Kyrpides N."/>
            <person name="Mikhailova N."/>
            <person name="Zhao F."/>
            <person name="Li T."/>
            <person name="Liu Z."/>
            <person name="Overmann J."/>
            <person name="Bryant D.A."/>
            <person name="Richardson P."/>
        </authorList>
    </citation>
    <scope>NUCLEOTIDE SEQUENCE [LARGE SCALE GENOMIC DNA]</scope>
    <source>
        <strain evidence="9">NCIB 8327</strain>
    </source>
</reference>
<keyword evidence="4 7" id="KW-1133">Transmembrane helix</keyword>
<feature type="compositionally biased region" description="Basic and acidic residues" evidence="6">
    <location>
        <begin position="332"/>
        <end position="349"/>
    </location>
</feature>
<evidence type="ECO:0000256" key="1">
    <source>
        <dbReference type="ARBA" id="ARBA00004651"/>
    </source>
</evidence>
<name>B3QN99_CHLP8</name>
<dbReference type="EMBL" id="CP001099">
    <property type="protein sequence ID" value="ACF11402.1"/>
    <property type="molecule type" value="Genomic_DNA"/>
</dbReference>
<evidence type="ECO:0000256" key="5">
    <source>
        <dbReference type="ARBA" id="ARBA00023136"/>
    </source>
</evidence>
<evidence type="ECO:0000259" key="8">
    <source>
        <dbReference type="Pfam" id="PF00924"/>
    </source>
</evidence>
<dbReference type="GO" id="GO:0005886">
    <property type="term" value="C:plasma membrane"/>
    <property type="evidence" value="ECO:0007669"/>
    <property type="project" value="UniProtKB-SubCell"/>
</dbReference>
<feature type="transmembrane region" description="Helical" evidence="7">
    <location>
        <begin position="72"/>
        <end position="94"/>
    </location>
</feature>
<dbReference type="PANTHER" id="PTHR30221:SF18">
    <property type="entry name" value="SLL0590 PROTEIN"/>
    <property type="match status" value="1"/>
</dbReference>
<dbReference type="SUPFAM" id="SSF82689">
    <property type="entry name" value="Mechanosensitive channel protein MscS (YggB), C-terminal domain"/>
    <property type="match status" value="1"/>
</dbReference>
<protein>
    <submittedName>
        <fullName evidence="9">MscS Mechanosensitive ion channel</fullName>
    </submittedName>
</protein>
<feature type="domain" description="Mechanosensitive ion channel MscS" evidence="8">
    <location>
        <begin position="91"/>
        <end position="153"/>
    </location>
</feature>
<dbReference type="Gene3D" id="3.30.70.100">
    <property type="match status" value="1"/>
</dbReference>
<keyword evidence="10" id="KW-1185">Reference proteome</keyword>
<proteinExistence type="predicted"/>
<dbReference type="Gene3D" id="2.30.30.60">
    <property type="match status" value="1"/>
</dbReference>
<feature type="transmembrane region" description="Helical" evidence="7">
    <location>
        <begin position="6"/>
        <end position="25"/>
    </location>
</feature>
<dbReference type="KEGG" id="cpc:Cpar_0994"/>
<organism evidence="9 10">
    <name type="scientific">Chlorobaculum parvum (strain DSM 263 / NCIMB 8327)</name>
    <name type="common">Chlorobium vibrioforme subsp. thiosulfatophilum</name>
    <dbReference type="NCBI Taxonomy" id="517417"/>
    <lineage>
        <taxon>Bacteria</taxon>
        <taxon>Pseudomonadati</taxon>
        <taxon>Chlorobiota</taxon>
        <taxon>Chlorobiia</taxon>
        <taxon>Chlorobiales</taxon>
        <taxon>Chlorobiaceae</taxon>
        <taxon>Chlorobaculum</taxon>
    </lineage>
</organism>
<comment type="subcellular location">
    <subcellularLocation>
        <location evidence="1">Cell membrane</location>
        <topology evidence="1">Multi-pass membrane protein</topology>
    </subcellularLocation>
</comment>
<keyword evidence="3 7" id="KW-0812">Transmembrane</keyword>
<dbReference type="eggNOG" id="COG0668">
    <property type="taxonomic scope" value="Bacteria"/>
</dbReference>
<evidence type="ECO:0000313" key="9">
    <source>
        <dbReference type="EMBL" id="ACF11402.1"/>
    </source>
</evidence>
<dbReference type="RefSeq" id="WP_012502235.1">
    <property type="nucleotide sequence ID" value="NC_011027.1"/>
</dbReference>
<dbReference type="InterPro" id="IPR011066">
    <property type="entry name" value="MscS_channel_C_sf"/>
</dbReference>
<dbReference type="Proteomes" id="UP000008811">
    <property type="component" value="Chromosome"/>
</dbReference>
<keyword evidence="5 7" id="KW-0472">Membrane</keyword>